<dbReference type="Proteomes" id="UP001444071">
    <property type="component" value="Unassembled WGS sequence"/>
</dbReference>
<proteinExistence type="predicted"/>
<sequence>MAAAAQPMPPLLAREKTEREHKVKRRNINLHCEFPYSSAFICCIYLPLLAVLQKPGMDVADSYVTFVRHCQDMLREKVNEEIYIERLFDGHWGAGAYIQRSTGERP</sequence>
<organism evidence="1 2">
    <name type="scientific">Xenotaenia resolanae</name>
    <dbReference type="NCBI Taxonomy" id="208358"/>
    <lineage>
        <taxon>Eukaryota</taxon>
        <taxon>Metazoa</taxon>
        <taxon>Chordata</taxon>
        <taxon>Craniata</taxon>
        <taxon>Vertebrata</taxon>
        <taxon>Euteleostomi</taxon>
        <taxon>Actinopterygii</taxon>
        <taxon>Neopterygii</taxon>
        <taxon>Teleostei</taxon>
        <taxon>Neoteleostei</taxon>
        <taxon>Acanthomorphata</taxon>
        <taxon>Ovalentaria</taxon>
        <taxon>Atherinomorphae</taxon>
        <taxon>Cyprinodontiformes</taxon>
        <taxon>Goodeidae</taxon>
        <taxon>Xenotaenia</taxon>
    </lineage>
</organism>
<dbReference type="PANTHER" id="PTHR12166">
    <property type="entry name" value="CALCIUM-DEPENDENT SECRETION ACTIVATOR"/>
    <property type="match status" value="1"/>
</dbReference>
<evidence type="ECO:0000313" key="1">
    <source>
        <dbReference type="EMBL" id="MEQ2269713.1"/>
    </source>
</evidence>
<dbReference type="EMBL" id="JAHRIM010052763">
    <property type="protein sequence ID" value="MEQ2269713.1"/>
    <property type="molecule type" value="Genomic_DNA"/>
</dbReference>
<accession>A0ABV0WLH1</accession>
<gene>
    <name evidence="1" type="ORF">XENORESO_008562</name>
</gene>
<keyword evidence="2" id="KW-1185">Reference proteome</keyword>
<evidence type="ECO:0000313" key="2">
    <source>
        <dbReference type="Proteomes" id="UP001444071"/>
    </source>
</evidence>
<dbReference type="PANTHER" id="PTHR12166:SF6">
    <property type="entry name" value="CALCIUM-DEPENDENT SECRETION ACTIVATOR 1"/>
    <property type="match status" value="1"/>
</dbReference>
<reference evidence="1 2" key="1">
    <citation type="submission" date="2021-06" db="EMBL/GenBank/DDBJ databases">
        <authorList>
            <person name="Palmer J.M."/>
        </authorList>
    </citation>
    <scope>NUCLEOTIDE SEQUENCE [LARGE SCALE GENOMIC DNA]</scope>
    <source>
        <strain evidence="1 2">XR_2019</strain>
        <tissue evidence="1">Muscle</tissue>
    </source>
</reference>
<protein>
    <submittedName>
        <fullName evidence="1">Uncharacterized protein</fullName>
    </submittedName>
</protein>
<name>A0ABV0WLH1_9TELE</name>
<comment type="caution">
    <text evidence="1">The sequence shown here is derived from an EMBL/GenBank/DDBJ whole genome shotgun (WGS) entry which is preliminary data.</text>
</comment>
<dbReference type="InterPro" id="IPR033227">
    <property type="entry name" value="CAPS"/>
</dbReference>